<dbReference type="OrthoDB" id="114026at2"/>
<dbReference type="RefSeq" id="WP_088621597.1">
    <property type="nucleotide sequence ID" value="NZ_PGFZ01000008.1"/>
</dbReference>
<proteinExistence type="predicted"/>
<dbReference type="Proteomes" id="UP000237423">
    <property type="component" value="Unassembled WGS sequence"/>
</dbReference>
<keyword evidence="4" id="KW-1185">Reference proteome</keyword>
<dbReference type="PIRSF" id="PIRSF011444">
    <property type="entry name" value="DUF1287"/>
    <property type="match status" value="1"/>
</dbReference>
<evidence type="ECO:0000313" key="2">
    <source>
        <dbReference type="EMBL" id="ASF48736.1"/>
    </source>
</evidence>
<dbReference type="EMBL" id="CP022129">
    <property type="protein sequence ID" value="ASF48736.1"/>
    <property type="molecule type" value="Genomic_DNA"/>
</dbReference>
<dbReference type="Pfam" id="PF06940">
    <property type="entry name" value="DUF1287"/>
    <property type="match status" value="1"/>
</dbReference>
<reference evidence="3 5" key="2">
    <citation type="submission" date="2017-11" db="EMBL/GenBank/DDBJ databases">
        <title>Draft Genome Sequence of Methylobacter psychrotolerans Sph1T, an Obligate Methanotroph from Low-Temperature Environments.</title>
        <authorList>
            <person name="Oshkin I.Y."/>
            <person name="Miroshnikov K."/>
            <person name="Belova S.E."/>
            <person name="Korzhenkov A."/>
            <person name="Toshchakov S.V."/>
            <person name="Dedysh S.N."/>
        </authorList>
    </citation>
    <scope>NUCLEOTIDE SEQUENCE [LARGE SCALE GENOMIC DNA]</scope>
    <source>
        <strain evidence="3 5">Sph1</strain>
    </source>
</reference>
<dbReference type="KEGG" id="mpsy:CEK71_12295"/>
<evidence type="ECO:0000313" key="5">
    <source>
        <dbReference type="Proteomes" id="UP000237423"/>
    </source>
</evidence>
<gene>
    <name evidence="3" type="ORF">AADEFJLK_03211</name>
    <name evidence="2" type="ORF">CEK71_12295</name>
</gene>
<keyword evidence="1" id="KW-0732">Signal</keyword>
<evidence type="ECO:0000313" key="4">
    <source>
        <dbReference type="Proteomes" id="UP000197019"/>
    </source>
</evidence>
<protein>
    <submittedName>
        <fullName evidence="2">DUF1287 domain-containing protein</fullName>
    </submittedName>
</protein>
<dbReference type="InterPro" id="IPR009706">
    <property type="entry name" value="DUF1287"/>
</dbReference>
<dbReference type="AlphaFoldDB" id="A0A1Z4C5B3"/>
<dbReference type="EMBL" id="PGFZ01000008">
    <property type="protein sequence ID" value="POZ50745.1"/>
    <property type="molecule type" value="Genomic_DNA"/>
</dbReference>
<evidence type="ECO:0000256" key="1">
    <source>
        <dbReference type="SAM" id="SignalP"/>
    </source>
</evidence>
<evidence type="ECO:0000313" key="3">
    <source>
        <dbReference type="EMBL" id="POZ50745.1"/>
    </source>
</evidence>
<feature type="signal peptide" evidence="1">
    <location>
        <begin position="1"/>
        <end position="21"/>
    </location>
</feature>
<reference evidence="2 4" key="1">
    <citation type="submission" date="2017-06" db="EMBL/GenBank/DDBJ databases">
        <title>Genome Sequencing of the methanotroph Methylovulum psychrotolerants str. HV10-M2 isolated from a high-altitude environment.</title>
        <authorList>
            <person name="Mateos-Rivera A."/>
        </authorList>
    </citation>
    <scope>NUCLEOTIDE SEQUENCE [LARGE SCALE GENOMIC DNA]</scope>
    <source>
        <strain evidence="2 4">HV10_M2</strain>
    </source>
</reference>
<name>A0A1Z4C5B3_9GAMM</name>
<dbReference type="Proteomes" id="UP000197019">
    <property type="component" value="Chromosome"/>
</dbReference>
<accession>A0A1Z4C5B3</accession>
<feature type="chain" id="PRO_5036031044" evidence="1">
    <location>
        <begin position="22"/>
        <end position="195"/>
    </location>
</feature>
<sequence length="195" mass="21859">MAYKAALRFVALLALPLVTRAEPHYSPLGLVQAARAQIGVTVTYDPAYRTLRYPNGDVPMAGGVCTDVVIRALRSSAGLDLQQAVHEDMQAHFARYPKQWRLHSTDKNIDHRRVLNLQTYFQRRGYALPLSTVAADFQAGDLVTATIPPNLPHIMVVSTKTTRTGRPFVIHNIGNGVQEEDRLFEFKITGHYRLH</sequence>
<organism evidence="2 4">
    <name type="scientific">Methylovulum psychrotolerans</name>
    <dbReference type="NCBI Taxonomy" id="1704499"/>
    <lineage>
        <taxon>Bacteria</taxon>
        <taxon>Pseudomonadati</taxon>
        <taxon>Pseudomonadota</taxon>
        <taxon>Gammaproteobacteria</taxon>
        <taxon>Methylococcales</taxon>
        <taxon>Methylococcaceae</taxon>
        <taxon>Methylovulum</taxon>
    </lineage>
</organism>